<organism evidence="1 2">
    <name type="scientific">Crenobacter caeni</name>
    <dbReference type="NCBI Taxonomy" id="2705474"/>
    <lineage>
        <taxon>Bacteria</taxon>
        <taxon>Pseudomonadati</taxon>
        <taxon>Pseudomonadota</taxon>
        <taxon>Betaproteobacteria</taxon>
        <taxon>Neisseriales</taxon>
        <taxon>Neisseriaceae</taxon>
        <taxon>Crenobacter</taxon>
    </lineage>
</organism>
<dbReference type="AlphaFoldDB" id="A0A6B2KWE8"/>
<gene>
    <name evidence="1" type="ORF">GZH52_16675</name>
</gene>
<name>A0A6B2KWE8_9NEIS</name>
<evidence type="ECO:0000313" key="1">
    <source>
        <dbReference type="EMBL" id="NDV14389.1"/>
    </source>
</evidence>
<keyword evidence="2" id="KW-1185">Reference proteome</keyword>
<dbReference type="Proteomes" id="UP000482578">
    <property type="component" value="Unassembled WGS sequence"/>
</dbReference>
<protein>
    <submittedName>
        <fullName evidence="1">Uncharacterized protein</fullName>
    </submittedName>
</protein>
<sequence length="141" mass="16246">MKDGKLTKSTFECISSLSKVASFLDPDHYVIYDSRAIYTLNWLLFNLENEAALFPQPNGRSSDLAKFDMQTIFRLSKKKISYRSYKNAYHDYCNIVKHLNEEVFGEGSKPYLLEMLLFMVAPRWTVGSIEKSVTVNIENVA</sequence>
<dbReference type="EMBL" id="JAAGAA010000031">
    <property type="protein sequence ID" value="NDV14389.1"/>
    <property type="molecule type" value="Genomic_DNA"/>
</dbReference>
<comment type="caution">
    <text evidence="1">The sequence shown here is derived from an EMBL/GenBank/DDBJ whole genome shotgun (WGS) entry which is preliminary data.</text>
</comment>
<evidence type="ECO:0000313" key="2">
    <source>
        <dbReference type="Proteomes" id="UP000482578"/>
    </source>
</evidence>
<accession>A0A6B2KWE8</accession>
<reference evidence="1 2" key="1">
    <citation type="submission" date="2020-02" db="EMBL/GenBank/DDBJ databases">
        <authorList>
            <person name="Yang Z."/>
        </authorList>
    </citation>
    <scope>NUCLEOTIDE SEQUENCE [LARGE SCALE GENOMIC DNA]</scope>
    <source>
        <strain evidence="1 2">HX-7-9</strain>
    </source>
</reference>
<proteinExistence type="predicted"/>